<feature type="compositionally biased region" description="Basic and acidic residues" evidence="1">
    <location>
        <begin position="273"/>
        <end position="282"/>
    </location>
</feature>
<feature type="compositionally biased region" description="Basic and acidic residues" evidence="1">
    <location>
        <begin position="8"/>
        <end position="28"/>
    </location>
</feature>
<dbReference type="AlphaFoldDB" id="A0A7S3N5G1"/>
<dbReference type="EMBL" id="HBIH01041075">
    <property type="protein sequence ID" value="CAE0335884.1"/>
    <property type="molecule type" value="Transcribed_RNA"/>
</dbReference>
<organism evidence="2">
    <name type="scientific">Strombidium inclinatum</name>
    <dbReference type="NCBI Taxonomy" id="197538"/>
    <lineage>
        <taxon>Eukaryota</taxon>
        <taxon>Sar</taxon>
        <taxon>Alveolata</taxon>
        <taxon>Ciliophora</taxon>
        <taxon>Intramacronucleata</taxon>
        <taxon>Spirotrichea</taxon>
        <taxon>Oligotrichia</taxon>
        <taxon>Strombidiidae</taxon>
        <taxon>Strombidium</taxon>
    </lineage>
</organism>
<accession>A0A7S3N5G1</accession>
<feature type="compositionally biased region" description="Polar residues" evidence="1">
    <location>
        <begin position="314"/>
        <end position="325"/>
    </location>
</feature>
<name>A0A7S3N5G1_9SPIT</name>
<proteinExistence type="predicted"/>
<feature type="region of interest" description="Disordered" evidence="1">
    <location>
        <begin position="273"/>
        <end position="346"/>
    </location>
</feature>
<gene>
    <name evidence="2" type="ORF">SINC0208_LOCUS16523</name>
</gene>
<evidence type="ECO:0000313" key="2">
    <source>
        <dbReference type="EMBL" id="CAE0335884.1"/>
    </source>
</evidence>
<reference evidence="2" key="1">
    <citation type="submission" date="2021-01" db="EMBL/GenBank/DDBJ databases">
        <authorList>
            <person name="Corre E."/>
            <person name="Pelletier E."/>
            <person name="Niang G."/>
            <person name="Scheremetjew M."/>
            <person name="Finn R."/>
            <person name="Kale V."/>
            <person name="Holt S."/>
            <person name="Cochrane G."/>
            <person name="Meng A."/>
            <person name="Brown T."/>
            <person name="Cohen L."/>
        </authorList>
    </citation>
    <scope>NUCLEOTIDE SEQUENCE</scope>
    <source>
        <strain evidence="2">S3</strain>
    </source>
</reference>
<feature type="compositionally biased region" description="Basic residues" evidence="1">
    <location>
        <begin position="283"/>
        <end position="304"/>
    </location>
</feature>
<sequence>MQQTEMNGEEKQRLMEELNKKEEVQQKEKAKKTKLLKKIKGMEEKLLRGSEAMEQAMKQEQELLRTQNQLEEKRREQLKIAQELKQKEEQQLTLQKCFTSQQEELEIKGQEFQKIHVKYSQVRGELDDMQDVIHREREDLMDRIRELTREIRMKHLIIDQFIPPNEYMRIEKRAEWSDEINDWIIPNVQYTGNNCKVTKANKQEGKPDHSFFDNVVNLADDSDEEDFEQAATKRVNEAINSILIEEDEETQLNYQPPEKQSVFFRYTDDGAVREDPEEAAKKEKNKRKRLQSAKRPLTAKKKKVDMHTVDVVNMVQSMSSQQNLDQNEKKQKKQIFPKAQGLVKRD</sequence>
<protein>
    <submittedName>
        <fullName evidence="2">Uncharacterized protein</fullName>
    </submittedName>
</protein>
<feature type="region of interest" description="Disordered" evidence="1">
    <location>
        <begin position="1"/>
        <end position="35"/>
    </location>
</feature>
<evidence type="ECO:0000256" key="1">
    <source>
        <dbReference type="SAM" id="MobiDB-lite"/>
    </source>
</evidence>